<dbReference type="Proteomes" id="UP000193144">
    <property type="component" value="Unassembled WGS sequence"/>
</dbReference>
<evidence type="ECO:0000256" key="12">
    <source>
        <dbReference type="SAM" id="MobiDB-lite"/>
    </source>
</evidence>
<comment type="caution">
    <text evidence="14">The sequence shown here is derived from an EMBL/GenBank/DDBJ whole genome shotgun (WGS) entry which is preliminary data.</text>
</comment>
<keyword evidence="4" id="KW-0808">Transferase</keyword>
<evidence type="ECO:0000256" key="3">
    <source>
        <dbReference type="ARBA" id="ARBA00022553"/>
    </source>
</evidence>
<dbReference type="SUPFAM" id="SSF52374">
    <property type="entry name" value="Nucleotidylyl transferase"/>
    <property type="match status" value="1"/>
</dbReference>
<feature type="compositionally biased region" description="Basic and acidic residues" evidence="12">
    <location>
        <begin position="101"/>
        <end position="121"/>
    </location>
</feature>
<evidence type="ECO:0000256" key="9">
    <source>
        <dbReference type="ARBA" id="ARBA00026101"/>
    </source>
</evidence>
<accession>A0A1Y1ZHR2</accession>
<evidence type="ECO:0000259" key="13">
    <source>
        <dbReference type="Pfam" id="PF01467"/>
    </source>
</evidence>
<keyword evidence="6" id="KW-0443">Lipid metabolism</keyword>
<keyword evidence="8" id="KW-1208">Phospholipid metabolism</keyword>
<keyword evidence="5" id="KW-0548">Nucleotidyltransferase</keyword>
<evidence type="ECO:0000256" key="8">
    <source>
        <dbReference type="ARBA" id="ARBA00023264"/>
    </source>
</evidence>
<dbReference type="InterPro" id="IPR004821">
    <property type="entry name" value="Cyt_trans-like"/>
</dbReference>
<dbReference type="OrthoDB" id="17102at2759"/>
<evidence type="ECO:0000256" key="6">
    <source>
        <dbReference type="ARBA" id="ARBA00023098"/>
    </source>
</evidence>
<organism evidence="14 15">
    <name type="scientific">Clohesyomyces aquaticus</name>
    <dbReference type="NCBI Taxonomy" id="1231657"/>
    <lineage>
        <taxon>Eukaryota</taxon>
        <taxon>Fungi</taxon>
        <taxon>Dikarya</taxon>
        <taxon>Ascomycota</taxon>
        <taxon>Pezizomycotina</taxon>
        <taxon>Dothideomycetes</taxon>
        <taxon>Pleosporomycetidae</taxon>
        <taxon>Pleosporales</taxon>
        <taxon>Lindgomycetaceae</taxon>
        <taxon>Clohesyomyces</taxon>
    </lineage>
</organism>
<evidence type="ECO:0000256" key="4">
    <source>
        <dbReference type="ARBA" id="ARBA00022679"/>
    </source>
</evidence>
<proteinExistence type="inferred from homology"/>
<dbReference type="GO" id="GO:0031210">
    <property type="term" value="F:phosphatidylcholine binding"/>
    <property type="evidence" value="ECO:0007669"/>
    <property type="project" value="TreeGrafter"/>
</dbReference>
<dbReference type="PANTHER" id="PTHR10739:SF13">
    <property type="entry name" value="CHOLINE-PHOSPHATE CYTIDYLYLTRANSFERASE"/>
    <property type="match status" value="1"/>
</dbReference>
<evidence type="ECO:0000256" key="7">
    <source>
        <dbReference type="ARBA" id="ARBA00023209"/>
    </source>
</evidence>
<feature type="compositionally biased region" description="Low complexity" evidence="12">
    <location>
        <begin position="361"/>
        <end position="374"/>
    </location>
</feature>
<keyword evidence="7" id="KW-0594">Phospholipid biosynthesis</keyword>
<dbReference type="PANTHER" id="PTHR10739">
    <property type="entry name" value="CYTIDYLYLTRANSFERASE"/>
    <property type="match status" value="1"/>
</dbReference>
<feature type="region of interest" description="Disordered" evidence="12">
    <location>
        <begin position="1"/>
        <end position="141"/>
    </location>
</feature>
<dbReference type="Pfam" id="PF01467">
    <property type="entry name" value="CTP_transf_like"/>
    <property type="match status" value="1"/>
</dbReference>
<dbReference type="InterPro" id="IPR041723">
    <property type="entry name" value="CCT"/>
</dbReference>
<feature type="compositionally biased region" description="Basic and acidic residues" evidence="12">
    <location>
        <begin position="42"/>
        <end position="51"/>
    </location>
</feature>
<evidence type="ECO:0000313" key="14">
    <source>
        <dbReference type="EMBL" id="ORY09345.1"/>
    </source>
</evidence>
<evidence type="ECO:0000256" key="11">
    <source>
        <dbReference type="ARBA" id="ARBA00080967"/>
    </source>
</evidence>
<name>A0A1Y1ZHR2_9PLEO</name>
<feature type="region of interest" description="Disordered" evidence="12">
    <location>
        <begin position="418"/>
        <end position="460"/>
    </location>
</feature>
<dbReference type="GO" id="GO:0005635">
    <property type="term" value="C:nuclear envelope"/>
    <property type="evidence" value="ECO:0007669"/>
    <property type="project" value="TreeGrafter"/>
</dbReference>
<dbReference type="InterPro" id="IPR014729">
    <property type="entry name" value="Rossmann-like_a/b/a_fold"/>
</dbReference>
<keyword evidence="15" id="KW-1185">Reference proteome</keyword>
<dbReference type="CDD" id="cd02174">
    <property type="entry name" value="CCT"/>
    <property type="match status" value="1"/>
</dbReference>
<evidence type="ECO:0000256" key="5">
    <source>
        <dbReference type="ARBA" id="ARBA00022695"/>
    </source>
</evidence>
<dbReference type="Gene3D" id="3.40.50.620">
    <property type="entry name" value="HUPs"/>
    <property type="match status" value="1"/>
</dbReference>
<dbReference type="EMBL" id="MCFA01000087">
    <property type="protein sequence ID" value="ORY09345.1"/>
    <property type="molecule type" value="Genomic_DNA"/>
</dbReference>
<keyword evidence="3" id="KW-0597">Phosphoprotein</keyword>
<comment type="similarity">
    <text evidence="1">Belongs to the cytidylyltransferase family.</text>
</comment>
<feature type="domain" description="Cytidyltransferase-like" evidence="13">
    <location>
        <begin position="147"/>
        <end position="276"/>
    </location>
</feature>
<dbReference type="GO" id="GO:0004105">
    <property type="term" value="F:choline-phosphate cytidylyltransferase activity"/>
    <property type="evidence" value="ECO:0007669"/>
    <property type="project" value="UniProtKB-EC"/>
</dbReference>
<keyword evidence="2" id="KW-0444">Lipid biosynthesis</keyword>
<evidence type="ECO:0000313" key="15">
    <source>
        <dbReference type="Proteomes" id="UP000193144"/>
    </source>
</evidence>
<reference evidence="14 15" key="1">
    <citation type="submission" date="2016-07" db="EMBL/GenBank/DDBJ databases">
        <title>Pervasive Adenine N6-methylation of Active Genes in Fungi.</title>
        <authorList>
            <consortium name="DOE Joint Genome Institute"/>
            <person name="Mondo S.J."/>
            <person name="Dannebaum R.O."/>
            <person name="Kuo R.C."/>
            <person name="Labutti K."/>
            <person name="Haridas S."/>
            <person name="Kuo A."/>
            <person name="Salamov A."/>
            <person name="Ahrendt S.R."/>
            <person name="Lipzen A."/>
            <person name="Sullivan W."/>
            <person name="Andreopoulos W.B."/>
            <person name="Clum A."/>
            <person name="Lindquist E."/>
            <person name="Daum C."/>
            <person name="Ramamoorthy G.K."/>
            <person name="Gryganskyi A."/>
            <person name="Culley D."/>
            <person name="Magnuson J.K."/>
            <person name="James T.Y."/>
            <person name="O'Malley M.A."/>
            <person name="Stajich J.E."/>
            <person name="Spatafora J.W."/>
            <person name="Visel A."/>
            <person name="Grigoriev I.V."/>
        </authorList>
    </citation>
    <scope>NUCLEOTIDE SEQUENCE [LARGE SCALE GENOMIC DNA]</scope>
    <source>
        <strain evidence="14 15">CBS 115471</strain>
    </source>
</reference>
<evidence type="ECO:0000256" key="1">
    <source>
        <dbReference type="ARBA" id="ARBA00010101"/>
    </source>
</evidence>
<evidence type="ECO:0000256" key="2">
    <source>
        <dbReference type="ARBA" id="ARBA00022516"/>
    </source>
</evidence>
<dbReference type="EC" id="2.7.7.15" evidence="9"/>
<evidence type="ECO:0000256" key="10">
    <source>
        <dbReference type="ARBA" id="ARBA00076205"/>
    </source>
</evidence>
<dbReference type="FunFam" id="3.40.50.620:FF:000147">
    <property type="entry name" value="Cholinephosphate cytidylyltransferase"/>
    <property type="match status" value="1"/>
</dbReference>
<dbReference type="STRING" id="1231657.A0A1Y1ZHR2"/>
<gene>
    <name evidence="14" type="ORF">BCR34DRAFT_487428</name>
</gene>
<protein>
    <recommendedName>
        <fullName evidence="9">choline-phosphate cytidylyltransferase</fullName>
        <ecNumber evidence="9">2.7.7.15</ecNumber>
    </recommendedName>
    <alternativeName>
        <fullName evidence="10">CTP:phosphocholine cytidylyltransferase</fullName>
    </alternativeName>
    <alternativeName>
        <fullName evidence="11">Phosphorylcholine transferase</fullName>
    </alternativeName>
</protein>
<dbReference type="InterPro" id="IPR045049">
    <property type="entry name" value="Pcy1-like"/>
</dbReference>
<dbReference type="AlphaFoldDB" id="A0A1Y1ZHR2"/>
<feature type="region of interest" description="Disordered" evidence="12">
    <location>
        <begin position="343"/>
        <end position="376"/>
    </location>
</feature>
<dbReference type="NCBIfam" id="TIGR00125">
    <property type="entry name" value="cyt_tran_rel"/>
    <property type="match status" value="1"/>
</dbReference>
<feature type="compositionally biased region" description="Low complexity" evidence="12">
    <location>
        <begin position="422"/>
        <end position="431"/>
    </location>
</feature>
<sequence>MPPKRKRATTLSSVKNSAMDVAQPSSRDASGEDAEDLVLQEVVHEKERQNEASHVPSKRARANKTGAADGGNGSDGEDSDGGRSRKSRRTASSDSNAKKAAALERAEHGENGEAGHLRMPDPPKAGLVDPEGYKTNPPPVGRPVRIYADGVFDLFHIGHMRQLQQAKTAFPDVHLIVGVTGDKETHRRKGLTVLSARERAESVRHCKWVDEVVEDCPWIIADAPEFIEKHRIDYVAHDDIPYGAAEGDDIYAPIKERGMFLVTQRTEGLSTTGIITKIVRDYDQYIDRQLKRGASRKELNVSWLKKNELEIKRNMVDLRDSIKANWTTTGQELTKDLKQFWQSSRPASPARTPTQEKHEGALTPNTTATASPSAISRLSHLDIPRVGGAQDRSSSEFAAGYSLGLIGGVRSWMARSRRNLNDSRPQSPSDDGSSDDQGVREPPRGRSSKQAQSDEMDVRA</sequence>